<dbReference type="GO" id="GO:0050334">
    <property type="term" value="F:thiaminase activity"/>
    <property type="evidence" value="ECO:0007669"/>
    <property type="project" value="UniProtKB-EC"/>
</dbReference>
<evidence type="ECO:0000313" key="3">
    <source>
        <dbReference type="EMBL" id="SPJ34342.1"/>
    </source>
</evidence>
<protein>
    <recommendedName>
        <fullName evidence="1">Aminopyrimidine aminohydrolase</fullName>
        <ecNumber evidence="1">3.5.99.2</ecNumber>
    </recommendedName>
</protein>
<keyword evidence="1 3" id="KW-0378">Hydrolase</keyword>
<comment type="catalytic activity">
    <reaction evidence="1">
        <text>thiamine + H2O = 5-(2-hydroxyethyl)-4-methylthiazole + 4-amino-5-hydroxymethyl-2-methylpyrimidine + H(+)</text>
        <dbReference type="Rhea" id="RHEA:17509"/>
        <dbReference type="ChEBI" id="CHEBI:15377"/>
        <dbReference type="ChEBI" id="CHEBI:15378"/>
        <dbReference type="ChEBI" id="CHEBI:16892"/>
        <dbReference type="ChEBI" id="CHEBI:17957"/>
        <dbReference type="ChEBI" id="CHEBI:18385"/>
        <dbReference type="EC" id="3.5.99.2"/>
    </reaction>
</comment>
<dbReference type="AlphaFoldDB" id="A0A2R8CND8"/>
<dbReference type="GO" id="GO:0009229">
    <property type="term" value="P:thiamine diphosphate biosynthetic process"/>
    <property type="evidence" value="ECO:0007669"/>
    <property type="project" value="UniProtKB-UniPathway"/>
</dbReference>
<keyword evidence="1" id="KW-0784">Thiamine biosynthesis</keyword>
<dbReference type="OrthoDB" id="34166at2"/>
<dbReference type="EC" id="3.5.99.2" evidence="1"/>
<dbReference type="InterPro" id="IPR050967">
    <property type="entry name" value="Thiamine_Salvage_TenA"/>
</dbReference>
<accession>A0A2R8CND8</accession>
<proteinExistence type="inferred from homology"/>
<dbReference type="InterPro" id="IPR016084">
    <property type="entry name" value="Haem_Oase-like_multi-hlx"/>
</dbReference>
<evidence type="ECO:0000256" key="1">
    <source>
        <dbReference type="RuleBase" id="RU363093"/>
    </source>
</evidence>
<organism evidence="3 4">
    <name type="scientific">Kushneria phyllosphaerae</name>
    <dbReference type="NCBI Taxonomy" id="2100822"/>
    <lineage>
        <taxon>Bacteria</taxon>
        <taxon>Pseudomonadati</taxon>
        <taxon>Pseudomonadota</taxon>
        <taxon>Gammaproteobacteria</taxon>
        <taxon>Oceanospirillales</taxon>
        <taxon>Halomonadaceae</taxon>
        <taxon>Kushneria</taxon>
    </lineage>
</organism>
<sequence>MSQNFDTLKNACLDQWQAYIQHPFVAGISEATLPAPAFRHYLQQDYLFLIHFARAWGLAVYKSRDMSELRHSLDNLKTIVDTEMGLHVDYCRAWGIDQEQLQNLPEAQETLAYTRFVLDCGHRGDFLDLHVAMAPCLIGYAEIADWIGARPQTVTVDNPYQAWIDMYRDDEYQQAARLERAWLDERLADVSSARFEQLTTTFRDATRLEAAFWQMGMDAAG</sequence>
<dbReference type="InterPro" id="IPR004305">
    <property type="entry name" value="Thiaminase-2/PQQC"/>
</dbReference>
<comment type="similarity">
    <text evidence="1">Belongs to the TenA family.</text>
</comment>
<reference evidence="4" key="1">
    <citation type="submission" date="2018-03" db="EMBL/GenBank/DDBJ databases">
        <authorList>
            <person name="Navarro De La Torre S."/>
        </authorList>
    </citation>
    <scope>NUCLEOTIDE SEQUENCE [LARGE SCALE GENOMIC DNA]</scope>
    <source>
        <strain evidence="4">EAod3</strain>
    </source>
</reference>
<comment type="function">
    <text evidence="1">Catalyzes an amino-pyrimidine hydrolysis reaction at the C5' of the pyrimidine moiety of thiamine compounds, a reaction that is part of a thiamine salvage pathway.</text>
</comment>
<dbReference type="GO" id="GO:0009228">
    <property type="term" value="P:thiamine biosynthetic process"/>
    <property type="evidence" value="ECO:0007669"/>
    <property type="project" value="UniProtKB-KW"/>
</dbReference>
<keyword evidence="4" id="KW-1185">Reference proteome</keyword>
<dbReference type="CDD" id="cd19367">
    <property type="entry name" value="TenA_C_ScTHI20-like"/>
    <property type="match status" value="1"/>
</dbReference>
<dbReference type="RefSeq" id="WP_108843138.1">
    <property type="nucleotide sequence ID" value="NZ_ONZI01000003.1"/>
</dbReference>
<name>A0A2R8CND8_9GAMM</name>
<evidence type="ECO:0000313" key="4">
    <source>
        <dbReference type="Proteomes" id="UP000244934"/>
    </source>
</evidence>
<dbReference type="PANTHER" id="PTHR43198">
    <property type="entry name" value="BIFUNCTIONAL TH2 PROTEIN"/>
    <property type="match status" value="1"/>
</dbReference>
<dbReference type="Proteomes" id="UP000244934">
    <property type="component" value="Unassembled WGS sequence"/>
</dbReference>
<dbReference type="GO" id="GO:0005829">
    <property type="term" value="C:cytosol"/>
    <property type="evidence" value="ECO:0007669"/>
    <property type="project" value="TreeGrafter"/>
</dbReference>
<dbReference type="SUPFAM" id="SSF48613">
    <property type="entry name" value="Heme oxygenase-like"/>
    <property type="match status" value="1"/>
</dbReference>
<comment type="catalytic activity">
    <reaction evidence="1">
        <text>4-amino-5-aminomethyl-2-methylpyrimidine + H2O = 4-amino-5-hydroxymethyl-2-methylpyrimidine + NH4(+)</text>
        <dbReference type="Rhea" id="RHEA:31799"/>
        <dbReference type="ChEBI" id="CHEBI:15377"/>
        <dbReference type="ChEBI" id="CHEBI:16892"/>
        <dbReference type="ChEBI" id="CHEBI:28938"/>
        <dbReference type="ChEBI" id="CHEBI:63416"/>
        <dbReference type="EC" id="3.5.99.2"/>
    </reaction>
</comment>
<dbReference type="NCBIfam" id="TIGR04306">
    <property type="entry name" value="salvage_TenA"/>
    <property type="match status" value="1"/>
</dbReference>
<feature type="domain" description="Thiaminase-2/PQQC" evidence="2">
    <location>
        <begin position="15"/>
        <end position="218"/>
    </location>
</feature>
<evidence type="ECO:0000259" key="2">
    <source>
        <dbReference type="Pfam" id="PF03070"/>
    </source>
</evidence>
<comment type="pathway">
    <text evidence="1">Cofactor biosynthesis; thiamine diphosphate biosynthesis.</text>
</comment>
<gene>
    <name evidence="3" type="primary">tenA</name>
    <name evidence="3" type="ORF">KSP9073_02376</name>
</gene>
<dbReference type="PANTHER" id="PTHR43198:SF2">
    <property type="entry name" value="SI:CH1073-67J19.1-RELATED"/>
    <property type="match status" value="1"/>
</dbReference>
<dbReference type="UniPathway" id="UPA00060"/>
<dbReference type="Pfam" id="PF03070">
    <property type="entry name" value="TENA_THI-4"/>
    <property type="match status" value="1"/>
</dbReference>
<dbReference type="EMBL" id="ONZI01000003">
    <property type="protein sequence ID" value="SPJ34342.1"/>
    <property type="molecule type" value="Genomic_DNA"/>
</dbReference>
<dbReference type="Gene3D" id="1.20.910.10">
    <property type="entry name" value="Heme oxygenase-like"/>
    <property type="match status" value="1"/>
</dbReference>
<dbReference type="InterPro" id="IPR027574">
    <property type="entry name" value="Thiaminase_II"/>
</dbReference>